<keyword evidence="5" id="KW-0325">Glycoprotein</keyword>
<evidence type="ECO:0000256" key="2">
    <source>
        <dbReference type="ARBA" id="ARBA00022670"/>
    </source>
</evidence>
<accession>A0ABD1HZV9</accession>
<gene>
    <name evidence="10" type="ORF">AAHA92_04638</name>
</gene>
<dbReference type="InterPro" id="IPR034161">
    <property type="entry name" value="Pepsin-like_plant"/>
</dbReference>
<dbReference type="Pfam" id="PF14543">
    <property type="entry name" value="TAXi_N"/>
    <property type="match status" value="1"/>
</dbReference>
<evidence type="ECO:0000256" key="7">
    <source>
        <dbReference type="RuleBase" id="RU000454"/>
    </source>
</evidence>
<evidence type="ECO:0000256" key="4">
    <source>
        <dbReference type="ARBA" id="ARBA00022801"/>
    </source>
</evidence>
<reference evidence="10 11" key="1">
    <citation type="submission" date="2024-06" db="EMBL/GenBank/DDBJ databases">
        <title>A chromosome level genome sequence of Diviner's sage (Salvia divinorum).</title>
        <authorList>
            <person name="Ford S.A."/>
            <person name="Ro D.-K."/>
            <person name="Ness R.W."/>
            <person name="Phillips M.A."/>
        </authorList>
    </citation>
    <scope>NUCLEOTIDE SEQUENCE [LARGE SCALE GENOMIC DNA]</scope>
    <source>
        <strain evidence="10">SAF-2024a</strain>
        <tissue evidence="10">Leaf</tissue>
    </source>
</reference>
<dbReference type="Gene3D" id="2.40.70.10">
    <property type="entry name" value="Acid Proteases"/>
    <property type="match status" value="2"/>
</dbReference>
<evidence type="ECO:0000259" key="9">
    <source>
        <dbReference type="PROSITE" id="PS51767"/>
    </source>
</evidence>
<dbReference type="Pfam" id="PF14541">
    <property type="entry name" value="TAXi_C"/>
    <property type="match status" value="1"/>
</dbReference>
<dbReference type="GO" id="GO:0006508">
    <property type="term" value="P:proteolysis"/>
    <property type="evidence" value="ECO:0007669"/>
    <property type="project" value="UniProtKB-KW"/>
</dbReference>
<dbReference type="InterPro" id="IPR032799">
    <property type="entry name" value="TAXi_C"/>
</dbReference>
<protein>
    <submittedName>
        <fullName evidence="10">Aspartic proteinase CDR1-like</fullName>
    </submittedName>
</protein>
<dbReference type="AlphaFoldDB" id="A0ABD1HZV9"/>
<proteinExistence type="inferred from homology"/>
<evidence type="ECO:0000256" key="6">
    <source>
        <dbReference type="PIRSR" id="PIRSR601461-1"/>
    </source>
</evidence>
<keyword evidence="11" id="KW-1185">Reference proteome</keyword>
<dbReference type="PROSITE" id="PS51767">
    <property type="entry name" value="PEPTIDASE_A1"/>
    <property type="match status" value="1"/>
</dbReference>
<dbReference type="SUPFAM" id="SSF50630">
    <property type="entry name" value="Acid proteases"/>
    <property type="match status" value="1"/>
</dbReference>
<keyword evidence="3 7" id="KW-0064">Aspartyl protease</keyword>
<feature type="active site" evidence="6">
    <location>
        <position position="115"/>
    </location>
</feature>
<dbReference type="PROSITE" id="PS00141">
    <property type="entry name" value="ASP_PROTEASE"/>
    <property type="match status" value="1"/>
</dbReference>
<feature type="active site" evidence="6">
    <location>
        <position position="317"/>
    </location>
</feature>
<keyword evidence="2 7" id="KW-0645">Protease</keyword>
<dbReference type="InterPro" id="IPR001969">
    <property type="entry name" value="Aspartic_peptidase_AS"/>
</dbReference>
<feature type="signal peptide" evidence="8">
    <location>
        <begin position="1"/>
        <end position="20"/>
    </location>
</feature>
<comment type="caution">
    <text evidence="10">The sequence shown here is derived from an EMBL/GenBank/DDBJ whole genome shotgun (WGS) entry which is preliminary data.</text>
</comment>
<evidence type="ECO:0000256" key="5">
    <source>
        <dbReference type="ARBA" id="ARBA00023180"/>
    </source>
</evidence>
<organism evidence="10 11">
    <name type="scientific">Salvia divinorum</name>
    <name type="common">Maria pastora</name>
    <name type="synonym">Diviner's sage</name>
    <dbReference type="NCBI Taxonomy" id="28513"/>
    <lineage>
        <taxon>Eukaryota</taxon>
        <taxon>Viridiplantae</taxon>
        <taxon>Streptophyta</taxon>
        <taxon>Embryophyta</taxon>
        <taxon>Tracheophyta</taxon>
        <taxon>Spermatophyta</taxon>
        <taxon>Magnoliopsida</taxon>
        <taxon>eudicotyledons</taxon>
        <taxon>Gunneridae</taxon>
        <taxon>Pentapetalae</taxon>
        <taxon>asterids</taxon>
        <taxon>lamiids</taxon>
        <taxon>Lamiales</taxon>
        <taxon>Lamiaceae</taxon>
        <taxon>Nepetoideae</taxon>
        <taxon>Mentheae</taxon>
        <taxon>Salviinae</taxon>
        <taxon>Salvia</taxon>
        <taxon>Salvia subgen. Calosphace</taxon>
    </lineage>
</organism>
<dbReference type="Proteomes" id="UP001567538">
    <property type="component" value="Unassembled WGS sequence"/>
</dbReference>
<comment type="similarity">
    <text evidence="1 7">Belongs to the peptidase A1 family.</text>
</comment>
<sequence>MAKTLKSMLLIPYIITLCSTIFCYCKSEPLANASGFTTDLIHRDSPRSPLYDPSLTLEQQVDNARNRSITRSIQFAEIISGVKATAVSPVVPNSGAYLIEFFMGTPLKQTMAIIDTGSSVIWTQCAPCVRCRPQKFRLFDPKSSSTYKDALCGSPGCSAVGNKGFCDERREKCLYLISYGDGAHSSGSVATETFSFRSTAGGLLRFPNVVFGCGHDNYDKFPSEGSGIVGIGVGQGTLLPQLGYDKFSYCLISIWGSKYDASTMHFGGDAVVSGWGVVSTPLTKRGSFYYLTLEAISVGNKRMQFIYPVEGANAIIDSGTTLTLLPENFYHDLETAIANSIDQFPVRDHGAWRLCYTEAFVMPKITVHFKGADVEWKQNNVFIRVDRDYECLALQPGQTVPVYGSVAQVNYLVGYDVTRNTVSFKPTECGR</sequence>
<dbReference type="InterPro" id="IPR021109">
    <property type="entry name" value="Peptidase_aspartic_dom_sf"/>
</dbReference>
<dbReference type="PANTHER" id="PTHR47967">
    <property type="entry name" value="OS07G0603500 PROTEIN-RELATED"/>
    <property type="match status" value="1"/>
</dbReference>
<evidence type="ECO:0000256" key="3">
    <source>
        <dbReference type="ARBA" id="ARBA00022750"/>
    </source>
</evidence>
<keyword evidence="8" id="KW-0732">Signal</keyword>
<evidence type="ECO:0000256" key="8">
    <source>
        <dbReference type="SAM" id="SignalP"/>
    </source>
</evidence>
<feature type="chain" id="PRO_5044828307" evidence="8">
    <location>
        <begin position="21"/>
        <end position="431"/>
    </location>
</feature>
<evidence type="ECO:0000313" key="10">
    <source>
        <dbReference type="EMBL" id="KAL1562011.1"/>
    </source>
</evidence>
<feature type="domain" description="Peptidase A1" evidence="9">
    <location>
        <begin position="97"/>
        <end position="425"/>
    </location>
</feature>
<dbReference type="InterPro" id="IPR001461">
    <property type="entry name" value="Aspartic_peptidase_A1"/>
</dbReference>
<evidence type="ECO:0000256" key="1">
    <source>
        <dbReference type="ARBA" id="ARBA00007447"/>
    </source>
</evidence>
<dbReference type="EMBL" id="JBEAFC010000003">
    <property type="protein sequence ID" value="KAL1562011.1"/>
    <property type="molecule type" value="Genomic_DNA"/>
</dbReference>
<evidence type="ECO:0000313" key="11">
    <source>
        <dbReference type="Proteomes" id="UP001567538"/>
    </source>
</evidence>
<dbReference type="InterPro" id="IPR051708">
    <property type="entry name" value="Plant_Aspart_Prot_A1"/>
</dbReference>
<name>A0ABD1HZV9_SALDI</name>
<dbReference type="CDD" id="cd05476">
    <property type="entry name" value="pepsin_A_like_plant"/>
    <property type="match status" value="1"/>
</dbReference>
<dbReference type="InterPro" id="IPR032861">
    <property type="entry name" value="TAXi_N"/>
</dbReference>
<dbReference type="PRINTS" id="PR00792">
    <property type="entry name" value="PEPSIN"/>
</dbReference>
<keyword evidence="4 7" id="KW-0378">Hydrolase</keyword>
<dbReference type="PANTHER" id="PTHR47967:SF128">
    <property type="entry name" value="ASPARTIC PROTEINASE CDR1-LIKE"/>
    <property type="match status" value="1"/>
</dbReference>
<dbReference type="GO" id="GO:0004190">
    <property type="term" value="F:aspartic-type endopeptidase activity"/>
    <property type="evidence" value="ECO:0007669"/>
    <property type="project" value="UniProtKB-KW"/>
</dbReference>
<dbReference type="InterPro" id="IPR033121">
    <property type="entry name" value="PEPTIDASE_A1"/>
</dbReference>